<evidence type="ECO:0000256" key="5">
    <source>
        <dbReference type="ARBA" id="ARBA00023002"/>
    </source>
</evidence>
<dbReference type="InterPro" id="IPR002912">
    <property type="entry name" value="ACT_dom"/>
</dbReference>
<dbReference type="Proteomes" id="UP000178797">
    <property type="component" value="Unassembled WGS sequence"/>
</dbReference>
<dbReference type="InterPro" id="IPR006140">
    <property type="entry name" value="D-isomer_DH_NAD-bd"/>
</dbReference>
<dbReference type="Gene3D" id="3.30.1330.90">
    <property type="entry name" value="D-3-phosphoglycerate dehydrogenase, domain 3"/>
    <property type="match status" value="1"/>
</dbReference>
<dbReference type="FunFam" id="3.40.50.720:FF:000021">
    <property type="entry name" value="D-3-phosphoglycerate dehydrogenase"/>
    <property type="match status" value="1"/>
</dbReference>
<dbReference type="FunFam" id="3.30.70.260:FF:000008">
    <property type="entry name" value="D-3-phosphoglycerate dehydrogenase, chloroplastic"/>
    <property type="match status" value="1"/>
</dbReference>
<evidence type="ECO:0000256" key="2">
    <source>
        <dbReference type="ARBA" id="ARBA00005216"/>
    </source>
</evidence>
<sequence>MKVLISDKLSKEALDILNNVKGLQVDIKTDLKPEELKAIIGDYDALLIRSSTKATKEIINSGKNLKIIGRAGIGVDNVDVEAASIRGIIVMNTPGGNIITTAEHAISMLMSLARKIPQACSSMKEGKWEKSKFVGSELYNKTLGIIGMGRIGSLVAQRAKGLEMRVIAFDPFLSKESAQKLNIPLVTLEELLKEADFITIHATATEQTKHLLNDKAFDQMKKGVKIINCSRGSIIDEKALSKALQDGKVSGAALDVFEEEPTKNLELVKLENVICTPHLGASTVEAQANVAIDIAEQLKDYFLNGVIKNAVNLPSVDQTLLPELRKYMDLGEKLGSFITQLSEGSLEEVSIEYRGEVVNLGTSSLTLSVIKGLFTPIMKDVNLVNAPILAKERGIKISETTSHDVENFASLIQVKLKTDRKTNLVAGTIFHKTSPRIVRIDEYDLEAPPSRFMLVFSNKDTPGVIGKIGTLLGENGINIAGMILGRAKPQGMAVSIVNVDSEIPKDILDKIEKLPNILKAKLVRL</sequence>
<dbReference type="InterPro" id="IPR045865">
    <property type="entry name" value="ACT-like_dom_sf"/>
</dbReference>
<comment type="similarity">
    <text evidence="3 9">Belongs to the D-isomer specific 2-hydroxyacid dehydrogenase family.</text>
</comment>
<evidence type="ECO:0000256" key="4">
    <source>
        <dbReference type="ARBA" id="ARBA00021582"/>
    </source>
</evidence>
<reference evidence="11 12" key="1">
    <citation type="journal article" date="2016" name="Nat. Commun.">
        <title>Thousands of microbial genomes shed light on interconnected biogeochemical processes in an aquifer system.</title>
        <authorList>
            <person name="Anantharaman K."/>
            <person name="Brown C.T."/>
            <person name="Hug L.A."/>
            <person name="Sharon I."/>
            <person name="Castelle C.J."/>
            <person name="Probst A.J."/>
            <person name="Thomas B.C."/>
            <person name="Singh A."/>
            <person name="Wilkins M.J."/>
            <person name="Karaoz U."/>
            <person name="Brodie E.L."/>
            <person name="Williams K.H."/>
            <person name="Hubbard S.S."/>
            <person name="Banfield J.F."/>
        </authorList>
    </citation>
    <scope>NUCLEOTIDE SEQUENCE [LARGE SCALE GENOMIC DNA]</scope>
</reference>
<dbReference type="UniPathway" id="UPA00135">
    <property type="reaction ID" value="UER00196"/>
</dbReference>
<keyword evidence="6 9" id="KW-0520">NAD</keyword>
<evidence type="ECO:0000256" key="3">
    <source>
        <dbReference type="ARBA" id="ARBA00005854"/>
    </source>
</evidence>
<keyword evidence="5 9" id="KW-0560">Oxidoreductase</keyword>
<dbReference type="CDD" id="cd04902">
    <property type="entry name" value="ACT_3PGDH-xct"/>
    <property type="match status" value="1"/>
</dbReference>
<dbReference type="CDD" id="cd12173">
    <property type="entry name" value="PGDH_4"/>
    <property type="match status" value="1"/>
</dbReference>
<evidence type="ECO:0000256" key="9">
    <source>
        <dbReference type="RuleBase" id="RU363003"/>
    </source>
</evidence>
<dbReference type="InterPro" id="IPR006236">
    <property type="entry name" value="PGDH"/>
</dbReference>
<keyword evidence="9" id="KW-0028">Amino-acid biosynthesis</keyword>
<dbReference type="EC" id="1.1.1.95" evidence="9"/>
<dbReference type="Pfam" id="PF00389">
    <property type="entry name" value="2-Hacid_dh"/>
    <property type="match status" value="1"/>
</dbReference>
<evidence type="ECO:0000256" key="8">
    <source>
        <dbReference type="ARBA" id="ARBA00048731"/>
    </source>
</evidence>
<dbReference type="SUPFAM" id="SSF51735">
    <property type="entry name" value="NAD(P)-binding Rossmann-fold domains"/>
    <property type="match status" value="1"/>
</dbReference>
<dbReference type="EMBL" id="MGDE01000021">
    <property type="protein sequence ID" value="OGL47707.1"/>
    <property type="molecule type" value="Genomic_DNA"/>
</dbReference>
<dbReference type="PANTHER" id="PTHR42938:SF47">
    <property type="entry name" value="HYDROXYPYRUVATE REDUCTASE"/>
    <property type="match status" value="1"/>
</dbReference>
<dbReference type="InterPro" id="IPR006139">
    <property type="entry name" value="D-isomer_2_OHA_DH_cat_dom"/>
</dbReference>
<organism evidence="11 12">
    <name type="scientific">Candidatus Schekmanbacteria bacterium RBG_16_38_10</name>
    <dbReference type="NCBI Taxonomy" id="1817879"/>
    <lineage>
        <taxon>Bacteria</taxon>
        <taxon>Candidatus Schekmaniibacteriota</taxon>
    </lineage>
</organism>
<dbReference type="SUPFAM" id="SSF55021">
    <property type="entry name" value="ACT-like"/>
    <property type="match status" value="1"/>
</dbReference>
<dbReference type="Gene3D" id="3.40.50.720">
    <property type="entry name" value="NAD(P)-binding Rossmann-like Domain"/>
    <property type="match status" value="2"/>
</dbReference>
<dbReference type="PROSITE" id="PS00065">
    <property type="entry name" value="D_2_HYDROXYACID_DH_1"/>
    <property type="match status" value="1"/>
</dbReference>
<dbReference type="InterPro" id="IPR036291">
    <property type="entry name" value="NAD(P)-bd_dom_sf"/>
</dbReference>
<keyword evidence="9" id="KW-0718">Serine biosynthesis</keyword>
<dbReference type="Pfam" id="PF01842">
    <property type="entry name" value="ACT"/>
    <property type="match status" value="1"/>
</dbReference>
<feature type="domain" description="ACT" evidence="10">
    <location>
        <begin position="453"/>
        <end position="525"/>
    </location>
</feature>
<comment type="caution">
    <text evidence="11">The sequence shown here is derived from an EMBL/GenBank/DDBJ whole genome shotgun (WGS) entry which is preliminary data.</text>
</comment>
<dbReference type="AlphaFoldDB" id="A0A1F7S3N5"/>
<comment type="catalytic activity">
    <reaction evidence="8 9">
        <text>(2R)-3-phosphoglycerate + NAD(+) = 3-phosphooxypyruvate + NADH + H(+)</text>
        <dbReference type="Rhea" id="RHEA:12641"/>
        <dbReference type="ChEBI" id="CHEBI:15378"/>
        <dbReference type="ChEBI" id="CHEBI:18110"/>
        <dbReference type="ChEBI" id="CHEBI:57540"/>
        <dbReference type="ChEBI" id="CHEBI:57945"/>
        <dbReference type="ChEBI" id="CHEBI:58272"/>
        <dbReference type="EC" id="1.1.1.95"/>
    </reaction>
</comment>
<evidence type="ECO:0000256" key="6">
    <source>
        <dbReference type="ARBA" id="ARBA00023027"/>
    </source>
</evidence>
<evidence type="ECO:0000313" key="11">
    <source>
        <dbReference type="EMBL" id="OGL47707.1"/>
    </source>
</evidence>
<dbReference type="Pfam" id="PF02826">
    <property type="entry name" value="2-Hacid_dh_C"/>
    <property type="match status" value="1"/>
</dbReference>
<comment type="catalytic activity">
    <reaction evidence="7">
        <text>(R)-2-hydroxyglutarate + NAD(+) = 2-oxoglutarate + NADH + H(+)</text>
        <dbReference type="Rhea" id="RHEA:49612"/>
        <dbReference type="ChEBI" id="CHEBI:15378"/>
        <dbReference type="ChEBI" id="CHEBI:15801"/>
        <dbReference type="ChEBI" id="CHEBI:16810"/>
        <dbReference type="ChEBI" id="CHEBI:57540"/>
        <dbReference type="ChEBI" id="CHEBI:57945"/>
        <dbReference type="EC" id="1.1.1.399"/>
    </reaction>
</comment>
<dbReference type="GO" id="GO:0006564">
    <property type="term" value="P:L-serine biosynthetic process"/>
    <property type="evidence" value="ECO:0007669"/>
    <property type="project" value="UniProtKB-UniRule"/>
</dbReference>
<dbReference type="PANTHER" id="PTHR42938">
    <property type="entry name" value="FORMATE DEHYDROGENASE 1"/>
    <property type="match status" value="1"/>
</dbReference>
<evidence type="ECO:0000313" key="12">
    <source>
        <dbReference type="Proteomes" id="UP000178797"/>
    </source>
</evidence>
<protein>
    <recommendedName>
        <fullName evidence="4 9">D-3-phosphoglycerate dehydrogenase</fullName>
        <ecNumber evidence="9">1.1.1.95</ecNumber>
    </recommendedName>
</protein>
<dbReference type="SUPFAM" id="SSF52283">
    <property type="entry name" value="Formate/glycerate dehydrogenase catalytic domain-like"/>
    <property type="match status" value="1"/>
</dbReference>
<dbReference type="SUPFAM" id="SSF143548">
    <property type="entry name" value="Serine metabolism enzymes domain"/>
    <property type="match status" value="1"/>
</dbReference>
<dbReference type="InterPro" id="IPR029009">
    <property type="entry name" value="ASB_dom_sf"/>
</dbReference>
<gene>
    <name evidence="11" type="ORF">A2W05_00835</name>
</gene>
<evidence type="ECO:0000256" key="1">
    <source>
        <dbReference type="ARBA" id="ARBA00003800"/>
    </source>
</evidence>
<dbReference type="PROSITE" id="PS51671">
    <property type="entry name" value="ACT"/>
    <property type="match status" value="1"/>
</dbReference>
<name>A0A1F7S3N5_9BACT</name>
<dbReference type="Pfam" id="PF19304">
    <property type="entry name" value="PGDH_inter"/>
    <property type="match status" value="1"/>
</dbReference>
<dbReference type="InterPro" id="IPR045626">
    <property type="entry name" value="PGDH_ASB_dom"/>
</dbReference>
<proteinExistence type="inferred from homology"/>
<dbReference type="GO" id="GO:0004617">
    <property type="term" value="F:phosphoglycerate dehydrogenase activity"/>
    <property type="evidence" value="ECO:0007669"/>
    <property type="project" value="UniProtKB-UniRule"/>
</dbReference>
<comment type="function">
    <text evidence="1">Catalyzes the reversible oxidation of 3-phospho-D-glycerate to 3-phosphonooxypyruvate, the first step of the phosphorylated L-serine biosynthesis pathway. Also catalyzes the reversible oxidation of 2-hydroxyglutarate to 2-oxoglutarate.</text>
</comment>
<accession>A0A1F7S3N5</accession>
<dbReference type="NCBIfam" id="TIGR01327">
    <property type="entry name" value="PGDH"/>
    <property type="match status" value="1"/>
</dbReference>
<dbReference type="InterPro" id="IPR029752">
    <property type="entry name" value="D-isomer_DH_CS1"/>
</dbReference>
<evidence type="ECO:0000259" key="10">
    <source>
        <dbReference type="PROSITE" id="PS51671"/>
    </source>
</evidence>
<dbReference type="FunFam" id="3.30.1330.90:FF:000003">
    <property type="entry name" value="D-3-phosphoglycerate dehydrogenase"/>
    <property type="match status" value="1"/>
</dbReference>
<dbReference type="Gene3D" id="3.30.70.260">
    <property type="match status" value="1"/>
</dbReference>
<comment type="pathway">
    <text evidence="2 9">Amino-acid biosynthesis; L-serine biosynthesis; L-serine from 3-phospho-D-glycerate: step 1/3.</text>
</comment>
<evidence type="ECO:0000256" key="7">
    <source>
        <dbReference type="ARBA" id="ARBA00048126"/>
    </source>
</evidence>
<dbReference type="GO" id="GO:0051287">
    <property type="term" value="F:NAD binding"/>
    <property type="evidence" value="ECO:0007669"/>
    <property type="project" value="UniProtKB-UniRule"/>
</dbReference>